<feature type="transmembrane region" description="Helical" evidence="9">
    <location>
        <begin position="48"/>
        <end position="69"/>
    </location>
</feature>
<feature type="transmembrane region" description="Helical" evidence="9">
    <location>
        <begin position="321"/>
        <end position="340"/>
    </location>
</feature>
<dbReference type="OrthoDB" id="8181520at2759"/>
<dbReference type="GO" id="GO:0016020">
    <property type="term" value="C:membrane"/>
    <property type="evidence" value="ECO:0007669"/>
    <property type="project" value="UniProtKB-UniRule"/>
</dbReference>
<name>A0A815NZL6_9BILA</name>
<dbReference type="InterPro" id="IPR033118">
    <property type="entry name" value="EXPERA"/>
</dbReference>
<dbReference type="Proteomes" id="UP000663829">
    <property type="component" value="Unassembled WGS sequence"/>
</dbReference>
<feature type="domain" description="EXPERA" evidence="10">
    <location>
        <begin position="267"/>
        <end position="409"/>
    </location>
</feature>
<dbReference type="AlphaFoldDB" id="A0A815NZL6"/>
<organism evidence="11 13">
    <name type="scientific">Didymodactylos carnosus</name>
    <dbReference type="NCBI Taxonomy" id="1234261"/>
    <lineage>
        <taxon>Eukaryota</taxon>
        <taxon>Metazoa</taxon>
        <taxon>Spiralia</taxon>
        <taxon>Gnathifera</taxon>
        <taxon>Rotifera</taxon>
        <taxon>Eurotatoria</taxon>
        <taxon>Bdelloidea</taxon>
        <taxon>Philodinida</taxon>
        <taxon>Philodinidae</taxon>
        <taxon>Didymodactylos</taxon>
    </lineage>
</organism>
<dbReference type="InterPro" id="IPR047195">
    <property type="entry name" value="TM6SF1-like"/>
</dbReference>
<feature type="compositionally biased region" description="Polar residues" evidence="8">
    <location>
        <begin position="11"/>
        <end position="27"/>
    </location>
</feature>
<keyword evidence="4 7" id="KW-1133">Transmembrane helix</keyword>
<evidence type="ECO:0000256" key="5">
    <source>
        <dbReference type="ARBA" id="ARBA00023136"/>
    </source>
</evidence>
<dbReference type="PROSITE" id="PS51751">
    <property type="entry name" value="EXPERA"/>
    <property type="match status" value="2"/>
</dbReference>
<dbReference type="GO" id="GO:0012505">
    <property type="term" value="C:endomembrane system"/>
    <property type="evidence" value="ECO:0007669"/>
    <property type="project" value="UniProtKB-SubCell"/>
</dbReference>
<dbReference type="EMBL" id="CAJOBC010084300">
    <property type="protein sequence ID" value="CAF4315077.1"/>
    <property type="molecule type" value="Genomic_DNA"/>
</dbReference>
<comment type="caution">
    <text evidence="11">The sequence shown here is derived from an EMBL/GenBank/DDBJ whole genome shotgun (WGS) entry which is preliminary data.</text>
</comment>
<feature type="region of interest" description="Disordered" evidence="8">
    <location>
        <begin position="1"/>
        <end position="27"/>
    </location>
</feature>
<evidence type="ECO:0000256" key="7">
    <source>
        <dbReference type="PROSITE-ProRule" id="PRU01087"/>
    </source>
</evidence>
<keyword evidence="3" id="KW-0677">Repeat</keyword>
<feature type="transmembrane region" description="Helical" evidence="9">
    <location>
        <begin position="188"/>
        <end position="208"/>
    </location>
</feature>
<evidence type="ECO:0000256" key="1">
    <source>
        <dbReference type="ARBA" id="ARBA00004127"/>
    </source>
</evidence>
<evidence type="ECO:0000313" key="11">
    <source>
        <dbReference type="EMBL" id="CAF1437964.1"/>
    </source>
</evidence>
<accession>A0A815NZL6</accession>
<dbReference type="Pfam" id="PF26083">
    <property type="entry name" value="TM_Tm6sf2"/>
    <property type="match status" value="1"/>
</dbReference>
<dbReference type="CDD" id="cd21106">
    <property type="entry name" value="TM6SF1-like"/>
    <property type="match status" value="1"/>
</dbReference>
<keyword evidence="5 7" id="KW-0472">Membrane</keyword>
<keyword evidence="13" id="KW-1185">Reference proteome</keyword>
<feature type="transmembrane region" description="Helical" evidence="9">
    <location>
        <begin position="75"/>
        <end position="97"/>
    </location>
</feature>
<evidence type="ECO:0000256" key="8">
    <source>
        <dbReference type="SAM" id="MobiDB-lite"/>
    </source>
</evidence>
<feature type="transmembrane region" description="Helical" evidence="9">
    <location>
        <begin position="220"/>
        <end position="238"/>
    </location>
</feature>
<dbReference type="EMBL" id="CAJNOQ010018860">
    <property type="protein sequence ID" value="CAF1437964.1"/>
    <property type="molecule type" value="Genomic_DNA"/>
</dbReference>
<evidence type="ECO:0000256" key="2">
    <source>
        <dbReference type="ARBA" id="ARBA00022692"/>
    </source>
</evidence>
<proteinExistence type="inferred from homology"/>
<dbReference type="Proteomes" id="UP000681722">
    <property type="component" value="Unassembled WGS sequence"/>
</dbReference>
<gene>
    <name evidence="11" type="ORF">GPM918_LOCUS34267</name>
    <name evidence="12" type="ORF">SRO942_LOCUS34964</name>
</gene>
<feature type="transmembrane region" description="Helical" evidence="9">
    <location>
        <begin position="269"/>
        <end position="287"/>
    </location>
</feature>
<evidence type="ECO:0000256" key="3">
    <source>
        <dbReference type="ARBA" id="ARBA00022737"/>
    </source>
</evidence>
<evidence type="ECO:0000256" key="6">
    <source>
        <dbReference type="ARBA" id="ARBA00034760"/>
    </source>
</evidence>
<feature type="transmembrane region" description="Helical" evidence="9">
    <location>
        <begin position="109"/>
        <end position="130"/>
    </location>
</feature>
<sequence>MYDSNKKKLKTSCNHSMRPGSESTLTNDHSINRKVQMQAIESESAIRVLFGIVGVSLLSIPICYMSYYVKQMENSLYVFLSGVIICTSIAPLTYFLLIKHLTRVKKETYFYVFTIFSFTAVADLLLALTIDNYSSAFHFYLEQGEVYLKTSHGLFINYWDGTVHYTLYLTMLYCMLAKQTQTKFYRFLSLFWCGSILNSLIVLLGGAAVGRYGTHIKPSYLLNIPYVMFPLIFVLRQFRTRTSFIQQQQVEVNKKATNLKPLISRPLDMFFVAYMVFAILLAIFRVLHVLQTPMMVHSIYYKYEPYMLNTSGFPLLQLLTYAFYFIPYYYSAINALLFYNEQSSKFQWLPDWTMVHAGAAAQAQFSYLFSSLHSPTLFPDSSWSAIPPKYWFTTVSLNSILAITPQLFAFRVCAGHRDKDFY</sequence>
<evidence type="ECO:0000256" key="9">
    <source>
        <dbReference type="SAM" id="Phobius"/>
    </source>
</evidence>
<evidence type="ECO:0000313" key="12">
    <source>
        <dbReference type="EMBL" id="CAF4315077.1"/>
    </source>
</evidence>
<dbReference type="PANTHER" id="PTHR14568:SF8">
    <property type="entry name" value="EXPERA DOMAIN-CONTAINING PROTEIN"/>
    <property type="match status" value="1"/>
</dbReference>
<dbReference type="PANTHER" id="PTHR14568">
    <property type="entry name" value="TRANSMEMBRANE SUPERFAMILY 6 MEMBER 1/2"/>
    <property type="match status" value="1"/>
</dbReference>
<feature type="domain" description="EXPERA" evidence="10">
    <location>
        <begin position="106"/>
        <end position="234"/>
    </location>
</feature>
<evidence type="ECO:0000259" key="10">
    <source>
        <dbReference type="PROSITE" id="PS51751"/>
    </source>
</evidence>
<evidence type="ECO:0000256" key="4">
    <source>
        <dbReference type="ARBA" id="ARBA00022989"/>
    </source>
</evidence>
<reference evidence="11" key="1">
    <citation type="submission" date="2021-02" db="EMBL/GenBank/DDBJ databases">
        <authorList>
            <person name="Nowell W R."/>
        </authorList>
    </citation>
    <scope>NUCLEOTIDE SEQUENCE</scope>
</reference>
<comment type="subcellular location">
    <subcellularLocation>
        <location evidence="1">Endomembrane system</location>
        <topology evidence="1">Multi-pass membrane protein</topology>
    </subcellularLocation>
</comment>
<evidence type="ECO:0000313" key="13">
    <source>
        <dbReference type="Proteomes" id="UP000663829"/>
    </source>
</evidence>
<protein>
    <recommendedName>
        <fullName evidence="10">EXPERA domain-containing protein</fullName>
    </recommendedName>
</protein>
<keyword evidence="2 7" id="KW-0812">Transmembrane</keyword>
<feature type="transmembrane region" description="Helical" evidence="9">
    <location>
        <begin position="156"/>
        <end position="176"/>
    </location>
</feature>
<comment type="similarity">
    <text evidence="6">Belongs to the TM6SF family.</text>
</comment>
<dbReference type="InterPro" id="IPR059044">
    <property type="entry name" value="TM_Tm6sf1/2"/>
</dbReference>